<dbReference type="Pfam" id="PF13432">
    <property type="entry name" value="TPR_16"/>
    <property type="match status" value="1"/>
</dbReference>
<proteinExistence type="predicted"/>
<dbReference type="InterPro" id="IPR019734">
    <property type="entry name" value="TPR_rpt"/>
</dbReference>
<comment type="caution">
    <text evidence="7">The sequence shown here is derived from an EMBL/GenBank/DDBJ whole genome shotgun (WGS) entry which is preliminary data.</text>
</comment>
<dbReference type="Pfam" id="PF23241">
    <property type="entry name" value="HAT_PRP39_C"/>
    <property type="match status" value="1"/>
</dbReference>
<dbReference type="PANTHER" id="PTHR11246">
    <property type="entry name" value="PRE-MRNA SPLICING FACTOR"/>
    <property type="match status" value="1"/>
</dbReference>
<keyword evidence="2" id="KW-0507">mRNA processing</keyword>
<dbReference type="AlphaFoldDB" id="A0A4U8V058"/>
<dbReference type="EMBL" id="AZBU02000001">
    <property type="protein sequence ID" value="TMS39246.1"/>
    <property type="molecule type" value="Genomic_DNA"/>
</dbReference>
<reference evidence="7 8" key="2">
    <citation type="journal article" date="2019" name="G3 (Bethesda)">
        <title>Hybrid Assembly of the Genome of the Entomopathogenic Nematode Steinernema carpocapsae Identifies the X-Chromosome.</title>
        <authorList>
            <person name="Serra L."/>
            <person name="Macchietto M."/>
            <person name="Macias-Munoz A."/>
            <person name="McGill C.J."/>
            <person name="Rodriguez I.M."/>
            <person name="Rodriguez B."/>
            <person name="Murad R."/>
            <person name="Mortazavi A."/>
        </authorList>
    </citation>
    <scope>NUCLEOTIDE SEQUENCE [LARGE SCALE GENOMIC DNA]</scope>
    <source>
        <strain evidence="7 8">ALL</strain>
    </source>
</reference>
<accession>A0A4U8V058</accession>
<organism evidence="7 8">
    <name type="scientific">Steinernema carpocapsae</name>
    <name type="common">Entomopathogenic nematode</name>
    <dbReference type="NCBI Taxonomy" id="34508"/>
    <lineage>
        <taxon>Eukaryota</taxon>
        <taxon>Metazoa</taxon>
        <taxon>Ecdysozoa</taxon>
        <taxon>Nematoda</taxon>
        <taxon>Chromadorea</taxon>
        <taxon>Rhabditida</taxon>
        <taxon>Tylenchina</taxon>
        <taxon>Panagrolaimomorpha</taxon>
        <taxon>Strongyloidoidea</taxon>
        <taxon>Steinernematidae</taxon>
        <taxon>Steinernema</taxon>
    </lineage>
</organism>
<evidence type="ECO:0000256" key="1">
    <source>
        <dbReference type="ARBA" id="ARBA00004123"/>
    </source>
</evidence>
<dbReference type="PANTHER" id="PTHR11246:SF1">
    <property type="entry name" value="PRE-MRNA-PROCESSING FACTOR 6"/>
    <property type="match status" value="1"/>
</dbReference>
<dbReference type="InterPro" id="IPR059164">
    <property type="entry name" value="HAT_PRP39_C"/>
</dbReference>
<keyword evidence="6" id="KW-0802">TPR repeat</keyword>
<name>A0A4U8V058_STECR</name>
<evidence type="ECO:0000256" key="6">
    <source>
        <dbReference type="PROSITE-ProRule" id="PRU00339"/>
    </source>
</evidence>
<protein>
    <submittedName>
        <fullName evidence="7">Uncharacterized protein</fullName>
    </submittedName>
</protein>
<evidence type="ECO:0000313" key="8">
    <source>
        <dbReference type="Proteomes" id="UP000298663"/>
    </source>
</evidence>
<reference evidence="7 8" key="1">
    <citation type="journal article" date="2015" name="Genome Biol.">
        <title>Comparative genomics of Steinernema reveals deeply conserved gene regulatory networks.</title>
        <authorList>
            <person name="Dillman A.R."/>
            <person name="Macchietto M."/>
            <person name="Porter C.F."/>
            <person name="Rogers A."/>
            <person name="Williams B."/>
            <person name="Antoshechkin I."/>
            <person name="Lee M.M."/>
            <person name="Goodwin Z."/>
            <person name="Lu X."/>
            <person name="Lewis E.E."/>
            <person name="Goodrich-Blair H."/>
            <person name="Stock S.P."/>
            <person name="Adams B.J."/>
            <person name="Sternberg P.W."/>
            <person name="Mortazavi A."/>
        </authorList>
    </citation>
    <scope>NUCLEOTIDE SEQUENCE [LARGE SCALE GENOMIC DNA]</scope>
    <source>
        <strain evidence="7 8">ALL</strain>
    </source>
</reference>
<dbReference type="GO" id="GO:0071013">
    <property type="term" value="C:catalytic step 2 spliceosome"/>
    <property type="evidence" value="ECO:0007669"/>
    <property type="project" value="TreeGrafter"/>
</dbReference>
<evidence type="ECO:0000256" key="2">
    <source>
        <dbReference type="ARBA" id="ARBA00022664"/>
    </source>
</evidence>
<dbReference type="STRING" id="34508.A0A4U8V058"/>
<gene>
    <name evidence="7" type="ORF">L596_005801</name>
</gene>
<dbReference type="SUPFAM" id="SSF48452">
    <property type="entry name" value="TPR-like"/>
    <property type="match status" value="2"/>
</dbReference>
<dbReference type="SMART" id="SM00386">
    <property type="entry name" value="HAT"/>
    <property type="match status" value="8"/>
</dbReference>
<dbReference type="FunFam" id="1.25.40.10:FF:000058">
    <property type="entry name" value="Pre-mRNA processing factor 6"/>
    <property type="match status" value="1"/>
</dbReference>
<evidence type="ECO:0000256" key="3">
    <source>
        <dbReference type="ARBA" id="ARBA00022737"/>
    </source>
</evidence>
<dbReference type="GO" id="GO:0000244">
    <property type="term" value="P:spliceosomal tri-snRNP complex assembly"/>
    <property type="evidence" value="ECO:0007669"/>
    <property type="project" value="TreeGrafter"/>
</dbReference>
<dbReference type="Proteomes" id="UP000298663">
    <property type="component" value="Unassembled WGS sequence"/>
</dbReference>
<feature type="repeat" description="TPR" evidence="6">
    <location>
        <begin position="127"/>
        <end position="160"/>
    </location>
</feature>
<dbReference type="InterPro" id="IPR045075">
    <property type="entry name" value="Syf1-like"/>
</dbReference>
<keyword evidence="3" id="KW-0677">Repeat</keyword>
<evidence type="ECO:0000313" key="7">
    <source>
        <dbReference type="EMBL" id="TMS39246.1"/>
    </source>
</evidence>
<evidence type="ECO:0000256" key="4">
    <source>
        <dbReference type="ARBA" id="ARBA00023187"/>
    </source>
</evidence>
<dbReference type="PROSITE" id="PS50005">
    <property type="entry name" value="TPR"/>
    <property type="match status" value="1"/>
</dbReference>
<dbReference type="GO" id="GO:0046540">
    <property type="term" value="C:U4/U6 x U5 tri-snRNP complex"/>
    <property type="evidence" value="ECO:0007669"/>
    <property type="project" value="TreeGrafter"/>
</dbReference>
<dbReference type="InterPro" id="IPR003107">
    <property type="entry name" value="HAT"/>
</dbReference>
<dbReference type="InterPro" id="IPR011990">
    <property type="entry name" value="TPR-like_helical_dom_sf"/>
</dbReference>
<evidence type="ECO:0000256" key="5">
    <source>
        <dbReference type="ARBA" id="ARBA00023242"/>
    </source>
</evidence>
<keyword evidence="5" id="KW-0539">Nucleus</keyword>
<dbReference type="Gene3D" id="1.25.40.10">
    <property type="entry name" value="Tetratricopeptide repeat domain"/>
    <property type="match status" value="3"/>
</dbReference>
<sequence>MVAKIIDRAIKSLKANKVEINRDQWLKDAIDAERSGNVVTSQAIINNVLGIAVEEEDRKHTWMDDAKMFTMEKAYACARAVYAHALGVFQTKKQVWSDAILFEKEHGTIENYDGLLEKATKVCHKYEEFWLRLAKSKWQQDKIKDAQDVLARAFEVNPNSEDIWLAAVKLETENNQYERARKLLGQARKVNSPRIWMKSVHLEWCLGNLDEAMNLLEEALKQPTCQTYAKIHMMHGQILTQLGKLEEAHDAYNEGIKKCPGAIPLWILQTRLEESRGRVIQARSVLERARMKNPKNEHLWYETVLVEARAGNKELASERMARALQECDRSGILWAKAIWMEEHHGRRAKLLDALKKCEHDQHVSLAGTKLMWANRKIAKTRKWFEQTLKMEPLFGDAWATYYKFELVHGTEKEQAAIKERCMAAEPRYGIIWAPVAKDVSNWRKKTVDILEIVAAKIEIPR</sequence>
<comment type="subcellular location">
    <subcellularLocation>
        <location evidence="1">Nucleus</location>
    </subcellularLocation>
</comment>
<keyword evidence="8" id="KW-1185">Reference proteome</keyword>
<dbReference type="OrthoDB" id="440128at2759"/>
<keyword evidence="4" id="KW-0508">mRNA splicing</keyword>